<dbReference type="AlphaFoldDB" id="A0AAN8G9T6"/>
<feature type="domain" description="Core-binding (CB)" evidence="3">
    <location>
        <begin position="355"/>
        <end position="456"/>
    </location>
</feature>
<feature type="region of interest" description="Disordered" evidence="2">
    <location>
        <begin position="130"/>
        <end position="167"/>
    </location>
</feature>
<proteinExistence type="predicted"/>
<dbReference type="PROSITE" id="PS51900">
    <property type="entry name" value="CB"/>
    <property type="match status" value="1"/>
</dbReference>
<feature type="compositionally biased region" description="Polar residues" evidence="2">
    <location>
        <begin position="152"/>
        <end position="167"/>
    </location>
</feature>
<evidence type="ECO:0000313" key="5">
    <source>
        <dbReference type="Proteomes" id="UP001347796"/>
    </source>
</evidence>
<gene>
    <name evidence="4" type="ORF">SNE40_020093</name>
</gene>
<dbReference type="InterPro" id="IPR044068">
    <property type="entry name" value="CB"/>
</dbReference>
<dbReference type="Proteomes" id="UP001347796">
    <property type="component" value="Unassembled WGS sequence"/>
</dbReference>
<keyword evidence="5" id="KW-1185">Reference proteome</keyword>
<evidence type="ECO:0000256" key="2">
    <source>
        <dbReference type="SAM" id="MobiDB-lite"/>
    </source>
</evidence>
<sequence length="838" mass="97207">MCDGLEREYFRRKSIVHKEGSSFPAVNIDGDRIRKQYGLHEGSDVTGNYFNDKESKKISNIADVRIYDIKDYSSNRNQLTNRALDDVEKVKEKLDRRRRSLVLGSTLPKLVKKTPNSLLEQSQAYRGLRKQISSRLSKSTVKSRNVGRDKNTNISRSQKDSSGIESCAIPTSTPTVFLRTRGIHVRVTETPKEAISKQLPQKNSIDVVSKDNSAGIKQHFNDSKKLLITGVIPTNVPEEENRRSEISSYAIRQQYGQHLEKNWFKSLIREMNCKNKDGVEQNEYPFTPEMFYSPEPESGDDMDDANDDIKSIYENMSSEMRDSFTDLIRDNPCGHNKSHNLKTESAKFASMDVMVSDGESGDDYDIELVLKDGQLIERQVKDKMYKKRERQLVRFQQFFKNAEEMSEEEDELNIQTMSDKELRAMRLKLKKPKWKLKLKGIARFRQVVKSILALLYFSKKLKDARRRRHARNKRNKRHRSLGGFDSDEDEYARYQRQLNKYKSLKERFLAEIGWQLVDDVANLAIRDGFGYDIRDELASGERRSRYRRIIDEWFSVEGRAFEESVKTTVPKSMKLKRSSSCPELIKGKEFRVLFPDATNKKSGTKDLNKHQKKKKGKSKLQKKRPQGKNNLTKAVPKEEENVIGHHKRERRNSLTDDKNQNNKLDLRDLLKDVYIPAKEIKIQIAERKLRKQKGKKGRFSAGVKRGLYDRPRDAKSIIDADRFKLPEFEFDLPELNAADETEGFMESPNSSVTTKTRGSSSGIYSSFSIRTCPFVGTGVSWNQTKSKPKEVWTNEELDRQIEKAGCLFLEMRHCRYIRWNGLAQAMIDRMIELENQTL</sequence>
<reference evidence="4 5" key="1">
    <citation type="submission" date="2024-01" db="EMBL/GenBank/DDBJ databases">
        <title>The genome of the rayed Mediterranean limpet Patella caerulea (Linnaeus, 1758).</title>
        <authorList>
            <person name="Anh-Thu Weber A."/>
            <person name="Halstead-Nussloch G."/>
        </authorList>
    </citation>
    <scope>NUCLEOTIDE SEQUENCE [LARGE SCALE GENOMIC DNA]</scope>
    <source>
        <strain evidence="4">AATW-2023a</strain>
        <tissue evidence="4">Whole specimen</tissue>
    </source>
</reference>
<name>A0AAN8G9T6_PATCE</name>
<accession>A0AAN8G9T6</accession>
<comment type="caution">
    <text evidence="4">The sequence shown here is derived from an EMBL/GenBank/DDBJ whole genome shotgun (WGS) entry which is preliminary data.</text>
</comment>
<evidence type="ECO:0000259" key="3">
    <source>
        <dbReference type="PROSITE" id="PS51900"/>
    </source>
</evidence>
<keyword evidence="1" id="KW-0175">Coiled coil</keyword>
<feature type="compositionally biased region" description="Basic and acidic residues" evidence="2">
    <location>
        <begin position="651"/>
        <end position="660"/>
    </location>
</feature>
<feature type="compositionally biased region" description="Basic residues" evidence="2">
    <location>
        <begin position="610"/>
        <end position="626"/>
    </location>
</feature>
<feature type="compositionally biased region" description="Polar residues" evidence="2">
    <location>
        <begin position="131"/>
        <end position="143"/>
    </location>
</feature>
<evidence type="ECO:0000256" key="1">
    <source>
        <dbReference type="SAM" id="Coils"/>
    </source>
</evidence>
<dbReference type="EMBL" id="JAZGQO010000015">
    <property type="protein sequence ID" value="KAK6168943.1"/>
    <property type="molecule type" value="Genomic_DNA"/>
</dbReference>
<organism evidence="4 5">
    <name type="scientific">Patella caerulea</name>
    <name type="common">Rayed Mediterranean limpet</name>
    <dbReference type="NCBI Taxonomy" id="87958"/>
    <lineage>
        <taxon>Eukaryota</taxon>
        <taxon>Metazoa</taxon>
        <taxon>Spiralia</taxon>
        <taxon>Lophotrochozoa</taxon>
        <taxon>Mollusca</taxon>
        <taxon>Gastropoda</taxon>
        <taxon>Patellogastropoda</taxon>
        <taxon>Patelloidea</taxon>
        <taxon>Patellidae</taxon>
        <taxon>Patella</taxon>
    </lineage>
</organism>
<feature type="coiled-coil region" evidence="1">
    <location>
        <begin position="484"/>
        <end position="511"/>
    </location>
</feature>
<evidence type="ECO:0000313" key="4">
    <source>
        <dbReference type="EMBL" id="KAK6168943.1"/>
    </source>
</evidence>
<feature type="region of interest" description="Disordered" evidence="2">
    <location>
        <begin position="600"/>
        <end position="660"/>
    </location>
</feature>
<protein>
    <recommendedName>
        <fullName evidence="3">Core-binding (CB) domain-containing protein</fullName>
    </recommendedName>
</protein>